<protein>
    <submittedName>
        <fullName evidence="2">Uncharacterized protein</fullName>
    </submittedName>
</protein>
<keyword evidence="3" id="KW-1185">Reference proteome</keyword>
<sequence>MILYEKFYYFVISLHARSGASTENRNGSALSIYMLFPAWSLHITHNKTQTRCERTRAEFRLIRAGGRVADNASCLRFARRPYTASKETTSIHRSRQHSTSSTSRVGRPPESYDVGRRGDGLCGAEASVVGRRTHLQHGRLYRRSPPTAKLSAELRNKRSINFLIRRA</sequence>
<proteinExistence type="predicted"/>
<organism evidence="2 3">
    <name type="scientific">Eumeta variegata</name>
    <name type="common">Bagworm moth</name>
    <name type="synonym">Eumeta japonica</name>
    <dbReference type="NCBI Taxonomy" id="151549"/>
    <lineage>
        <taxon>Eukaryota</taxon>
        <taxon>Metazoa</taxon>
        <taxon>Ecdysozoa</taxon>
        <taxon>Arthropoda</taxon>
        <taxon>Hexapoda</taxon>
        <taxon>Insecta</taxon>
        <taxon>Pterygota</taxon>
        <taxon>Neoptera</taxon>
        <taxon>Endopterygota</taxon>
        <taxon>Lepidoptera</taxon>
        <taxon>Glossata</taxon>
        <taxon>Ditrysia</taxon>
        <taxon>Tineoidea</taxon>
        <taxon>Psychidae</taxon>
        <taxon>Oiketicinae</taxon>
        <taxon>Eumeta</taxon>
    </lineage>
</organism>
<reference evidence="2 3" key="1">
    <citation type="journal article" date="2019" name="Commun. Biol.">
        <title>The bagworm genome reveals a unique fibroin gene that provides high tensile strength.</title>
        <authorList>
            <person name="Kono N."/>
            <person name="Nakamura H."/>
            <person name="Ohtoshi R."/>
            <person name="Tomita M."/>
            <person name="Numata K."/>
            <person name="Arakawa K."/>
        </authorList>
    </citation>
    <scope>NUCLEOTIDE SEQUENCE [LARGE SCALE GENOMIC DNA]</scope>
</reference>
<evidence type="ECO:0000256" key="1">
    <source>
        <dbReference type="SAM" id="MobiDB-lite"/>
    </source>
</evidence>
<dbReference type="Proteomes" id="UP000299102">
    <property type="component" value="Unassembled WGS sequence"/>
</dbReference>
<dbReference type="AlphaFoldDB" id="A0A4C1T4L3"/>
<dbReference type="EMBL" id="BGZK01000034">
    <property type="protein sequence ID" value="GBP09146.1"/>
    <property type="molecule type" value="Genomic_DNA"/>
</dbReference>
<evidence type="ECO:0000313" key="2">
    <source>
        <dbReference type="EMBL" id="GBP09146.1"/>
    </source>
</evidence>
<name>A0A4C1T4L3_EUMVA</name>
<comment type="caution">
    <text evidence="2">The sequence shown here is derived from an EMBL/GenBank/DDBJ whole genome shotgun (WGS) entry which is preliminary data.</text>
</comment>
<accession>A0A4C1T4L3</accession>
<evidence type="ECO:0000313" key="3">
    <source>
        <dbReference type="Proteomes" id="UP000299102"/>
    </source>
</evidence>
<gene>
    <name evidence="2" type="ORF">EVAR_4027_1</name>
</gene>
<feature type="region of interest" description="Disordered" evidence="1">
    <location>
        <begin position="85"/>
        <end position="117"/>
    </location>
</feature>